<proteinExistence type="predicted"/>
<gene>
    <name evidence="2" type="ORF">AB5J55_37660</name>
</gene>
<dbReference type="EMBL" id="CP163432">
    <property type="protein sequence ID" value="XDQ14967.1"/>
    <property type="molecule type" value="Genomic_DNA"/>
</dbReference>
<evidence type="ECO:0000313" key="2">
    <source>
        <dbReference type="EMBL" id="XDQ14967.1"/>
    </source>
</evidence>
<feature type="region of interest" description="Disordered" evidence="1">
    <location>
        <begin position="1"/>
        <end position="23"/>
    </location>
</feature>
<evidence type="ECO:0000256" key="1">
    <source>
        <dbReference type="SAM" id="MobiDB-lite"/>
    </source>
</evidence>
<dbReference type="SUPFAM" id="SSF50939">
    <property type="entry name" value="Sialidases"/>
    <property type="match status" value="1"/>
</dbReference>
<dbReference type="InterPro" id="IPR036278">
    <property type="entry name" value="Sialidase_sf"/>
</dbReference>
<dbReference type="RefSeq" id="WP_369274914.1">
    <property type="nucleotide sequence ID" value="NZ_CP163432.1"/>
</dbReference>
<sequence length="104" mass="10718">MRPARWTPEWPAAPIAPQLAAGPHDPRRLAAAWPQDRQRGVVLAVSDDGGRSWTRTVVPGLTRCSGGTYDYVDGPAVTFTGGGALLVTGGLFMADGSASAALSG</sequence>
<organism evidence="2">
    <name type="scientific">Streptomyces sp. R11</name>
    <dbReference type="NCBI Taxonomy" id="3238625"/>
    <lineage>
        <taxon>Bacteria</taxon>
        <taxon>Bacillati</taxon>
        <taxon>Actinomycetota</taxon>
        <taxon>Actinomycetes</taxon>
        <taxon>Kitasatosporales</taxon>
        <taxon>Streptomycetaceae</taxon>
        <taxon>Streptomyces</taxon>
    </lineage>
</organism>
<protein>
    <recommendedName>
        <fullName evidence="3">Exo-alpha-sialidase</fullName>
    </recommendedName>
</protein>
<accession>A0AB39NAH1</accession>
<evidence type="ECO:0008006" key="3">
    <source>
        <dbReference type="Google" id="ProtNLM"/>
    </source>
</evidence>
<dbReference type="AlphaFoldDB" id="A0AB39NAH1"/>
<reference evidence="2" key="1">
    <citation type="submission" date="2024-07" db="EMBL/GenBank/DDBJ databases">
        <authorList>
            <person name="Yu S.T."/>
        </authorList>
    </citation>
    <scope>NUCLEOTIDE SEQUENCE</scope>
    <source>
        <strain evidence="2">R11</strain>
    </source>
</reference>
<name>A0AB39NAH1_9ACTN</name>